<dbReference type="PANTHER" id="PTHR43114">
    <property type="entry name" value="ADENINE DEAMINASE"/>
    <property type="match status" value="1"/>
</dbReference>
<protein>
    <submittedName>
        <fullName evidence="7">Adenosine deaminase</fullName>
        <ecNumber evidence="7">3.5.4.4</ecNumber>
    </submittedName>
</protein>
<dbReference type="InterPro" id="IPR001365">
    <property type="entry name" value="A_deaminase_dom"/>
</dbReference>
<evidence type="ECO:0000256" key="1">
    <source>
        <dbReference type="ARBA" id="ARBA00001947"/>
    </source>
</evidence>
<dbReference type="GO" id="GO:0016787">
    <property type="term" value="F:hydrolase activity"/>
    <property type="evidence" value="ECO:0007669"/>
    <property type="project" value="UniProtKB-KW"/>
</dbReference>
<feature type="domain" description="Adenosine deaminase" evidence="6">
    <location>
        <begin position="77"/>
        <end position="309"/>
    </location>
</feature>
<dbReference type="Gene3D" id="3.20.20.140">
    <property type="entry name" value="Metal-dependent hydrolases"/>
    <property type="match status" value="1"/>
</dbReference>
<keyword evidence="5" id="KW-0862">Zinc</keyword>
<dbReference type="SUPFAM" id="SSF51556">
    <property type="entry name" value="Metallo-dependent hydrolases"/>
    <property type="match status" value="1"/>
</dbReference>
<evidence type="ECO:0000256" key="5">
    <source>
        <dbReference type="ARBA" id="ARBA00022833"/>
    </source>
</evidence>
<dbReference type="InterPro" id="IPR006330">
    <property type="entry name" value="Ado/ade_deaminase"/>
</dbReference>
<comment type="cofactor">
    <cofactor evidence="1">
        <name>Zn(2+)</name>
        <dbReference type="ChEBI" id="CHEBI:29105"/>
    </cofactor>
</comment>
<comment type="caution">
    <text evidence="7">The sequence shown here is derived from an EMBL/GenBank/DDBJ whole genome shotgun (WGS) entry which is preliminary data.</text>
</comment>
<dbReference type="InterPro" id="IPR032466">
    <property type="entry name" value="Metal_Hydrolase"/>
</dbReference>
<keyword evidence="3" id="KW-0479">Metal-binding</keyword>
<evidence type="ECO:0000256" key="3">
    <source>
        <dbReference type="ARBA" id="ARBA00022723"/>
    </source>
</evidence>
<evidence type="ECO:0000259" key="6">
    <source>
        <dbReference type="Pfam" id="PF00962"/>
    </source>
</evidence>
<gene>
    <name evidence="7" type="ORF">ABID41_003046</name>
</gene>
<evidence type="ECO:0000313" key="8">
    <source>
        <dbReference type="Proteomes" id="UP001549110"/>
    </source>
</evidence>
<proteinExistence type="inferred from homology"/>
<dbReference type="RefSeq" id="WP_331927600.1">
    <property type="nucleotide sequence ID" value="NZ_JBEPLU010000002.1"/>
</dbReference>
<dbReference type="PANTHER" id="PTHR43114:SF6">
    <property type="entry name" value="ADENINE DEAMINASE"/>
    <property type="match status" value="1"/>
</dbReference>
<keyword evidence="4 7" id="KW-0378">Hydrolase</keyword>
<name>A0ABV2ELI3_9CAUL</name>
<keyword evidence="8" id="KW-1185">Reference proteome</keyword>
<dbReference type="Pfam" id="PF00962">
    <property type="entry name" value="A_deaminase"/>
    <property type="match status" value="1"/>
</dbReference>
<dbReference type="Proteomes" id="UP001549110">
    <property type="component" value="Unassembled WGS sequence"/>
</dbReference>
<evidence type="ECO:0000256" key="4">
    <source>
        <dbReference type="ARBA" id="ARBA00022801"/>
    </source>
</evidence>
<dbReference type="EC" id="3.5.4.4" evidence="7"/>
<dbReference type="EMBL" id="JBEPLU010000002">
    <property type="protein sequence ID" value="MET3527928.1"/>
    <property type="molecule type" value="Genomic_DNA"/>
</dbReference>
<comment type="similarity">
    <text evidence="2">Belongs to the metallo-dependent hydrolases superfamily. Adenosine and AMP deaminases family.</text>
</comment>
<sequence>MTTPFQAALEAGDLAGLRAAPKAELHIHAVLGGCRDFIHERIGQDIAPLEGVLSSMDEMHAWTDSQTAGVFRSATGRALAFEATFVRARKDGVSRMEVGADVWEITLHDNSAQAVWDVLANAHIAGAPQVDWIPQMSFSRHCSVRSLERWMTPLLELGRFRTLDLSGDEFAQPVEVFAPLYRRAKAAGLSLKAHVGEWGTADDVWRAVELLELDEVQHGIAAADSPQVMRALADAGVRLNICPTSNLKLGRVERLEDHPIRRLHDAGVRVTVNTDDPLMFGLSLSEEFLALYQAGVMTAAELDAIRLEGLR</sequence>
<evidence type="ECO:0000256" key="2">
    <source>
        <dbReference type="ARBA" id="ARBA00006676"/>
    </source>
</evidence>
<accession>A0ABV2ELI3</accession>
<organism evidence="7 8">
    <name type="scientific">Phenylobacterium koreense</name>
    <dbReference type="NCBI Taxonomy" id="266125"/>
    <lineage>
        <taxon>Bacteria</taxon>
        <taxon>Pseudomonadati</taxon>
        <taxon>Pseudomonadota</taxon>
        <taxon>Alphaproteobacteria</taxon>
        <taxon>Caulobacterales</taxon>
        <taxon>Caulobacteraceae</taxon>
        <taxon>Phenylobacterium</taxon>
    </lineage>
</organism>
<evidence type="ECO:0000313" key="7">
    <source>
        <dbReference type="EMBL" id="MET3527928.1"/>
    </source>
</evidence>
<reference evidence="7 8" key="1">
    <citation type="submission" date="2024-06" db="EMBL/GenBank/DDBJ databases">
        <title>Genomic Encyclopedia of Type Strains, Phase IV (KMG-IV): sequencing the most valuable type-strain genomes for metagenomic binning, comparative biology and taxonomic classification.</title>
        <authorList>
            <person name="Goeker M."/>
        </authorList>
    </citation>
    <scope>NUCLEOTIDE SEQUENCE [LARGE SCALE GENOMIC DNA]</scope>
    <source>
        <strain evidence="7 8">DSM 17809</strain>
    </source>
</reference>